<accession>A0A914V496</accession>
<keyword evidence="5" id="KW-0544">Nucleosome core</keyword>
<evidence type="ECO:0000256" key="1">
    <source>
        <dbReference type="ARBA" id="ARBA00004286"/>
    </source>
</evidence>
<keyword evidence="4" id="KW-0156">Chromatin regulator</keyword>
<comment type="subcellular location">
    <subcellularLocation>
        <location evidence="1">Chromosome</location>
    </subcellularLocation>
</comment>
<organism evidence="8 9">
    <name type="scientific">Plectus sambesii</name>
    <dbReference type="NCBI Taxonomy" id="2011161"/>
    <lineage>
        <taxon>Eukaryota</taxon>
        <taxon>Metazoa</taxon>
        <taxon>Ecdysozoa</taxon>
        <taxon>Nematoda</taxon>
        <taxon>Chromadorea</taxon>
        <taxon>Plectida</taxon>
        <taxon>Plectina</taxon>
        <taxon>Plectoidea</taxon>
        <taxon>Plectidae</taxon>
        <taxon>Plectus</taxon>
    </lineage>
</organism>
<dbReference type="GO" id="GO:0003677">
    <property type="term" value="F:DNA binding"/>
    <property type="evidence" value="ECO:0007669"/>
    <property type="project" value="InterPro"/>
</dbReference>
<keyword evidence="3" id="KW-1017">Isopeptide bond</keyword>
<evidence type="ECO:0000256" key="6">
    <source>
        <dbReference type="SAM" id="MobiDB-lite"/>
    </source>
</evidence>
<dbReference type="InterPro" id="IPR002119">
    <property type="entry name" value="Histone_H2A"/>
</dbReference>
<evidence type="ECO:0000256" key="2">
    <source>
        <dbReference type="ARBA" id="ARBA00022454"/>
    </source>
</evidence>
<dbReference type="SMART" id="SM00414">
    <property type="entry name" value="H2A"/>
    <property type="match status" value="1"/>
</dbReference>
<dbReference type="SUPFAM" id="SSF52949">
    <property type="entry name" value="Macro domain-like"/>
    <property type="match status" value="1"/>
</dbReference>
<dbReference type="Gene3D" id="3.40.220.10">
    <property type="entry name" value="Leucine Aminopeptidase, subunit E, domain 1"/>
    <property type="match status" value="1"/>
</dbReference>
<name>A0A914V496_9BILA</name>
<dbReference type="SMART" id="SM00506">
    <property type="entry name" value="A1pp"/>
    <property type="match status" value="1"/>
</dbReference>
<dbReference type="InterPro" id="IPR007125">
    <property type="entry name" value="H2A/H2B/H3"/>
</dbReference>
<proteinExistence type="predicted"/>
<evidence type="ECO:0000313" key="9">
    <source>
        <dbReference type="WBParaSite" id="PSAMB.scaffold144size73127.g2494.t1"/>
    </source>
</evidence>
<dbReference type="SUPFAM" id="SSF47113">
    <property type="entry name" value="Histone-fold"/>
    <property type="match status" value="1"/>
</dbReference>
<dbReference type="Gene3D" id="1.10.20.10">
    <property type="entry name" value="Histone, subunit A"/>
    <property type="match status" value="1"/>
</dbReference>
<dbReference type="Pfam" id="PF16211">
    <property type="entry name" value="Histone_H2A_C"/>
    <property type="match status" value="1"/>
</dbReference>
<evidence type="ECO:0000256" key="4">
    <source>
        <dbReference type="ARBA" id="ARBA00022853"/>
    </source>
</evidence>
<dbReference type="Pfam" id="PF00125">
    <property type="entry name" value="Histone"/>
    <property type="match status" value="1"/>
</dbReference>
<dbReference type="InterPro" id="IPR009072">
    <property type="entry name" value="Histone-fold"/>
</dbReference>
<reference evidence="9" key="1">
    <citation type="submission" date="2022-11" db="UniProtKB">
        <authorList>
            <consortium name="WormBaseParasite"/>
        </authorList>
    </citation>
    <scope>IDENTIFICATION</scope>
</reference>
<evidence type="ECO:0000256" key="5">
    <source>
        <dbReference type="ARBA" id="ARBA00023269"/>
    </source>
</evidence>
<dbReference type="WBParaSite" id="PSAMB.scaffold144size73127.g2494.t1">
    <property type="protein sequence ID" value="PSAMB.scaffold144size73127.g2494.t1"/>
    <property type="gene ID" value="PSAMB.scaffold144size73127.g2494"/>
</dbReference>
<feature type="region of interest" description="Disordered" evidence="6">
    <location>
        <begin position="126"/>
        <end position="165"/>
    </location>
</feature>
<evidence type="ECO:0000259" key="7">
    <source>
        <dbReference type="PROSITE" id="PS51154"/>
    </source>
</evidence>
<dbReference type="InterPro" id="IPR043472">
    <property type="entry name" value="Macro_dom-like"/>
</dbReference>
<dbReference type="InterPro" id="IPR002589">
    <property type="entry name" value="Macro_dom"/>
</dbReference>
<dbReference type="InterPro" id="IPR032454">
    <property type="entry name" value="Histone_H2A_C"/>
</dbReference>
<dbReference type="CDD" id="cd00074">
    <property type="entry name" value="HFD_H2A"/>
    <property type="match status" value="1"/>
</dbReference>
<dbReference type="PRINTS" id="PR00620">
    <property type="entry name" value="HISTONEH2A"/>
</dbReference>
<keyword evidence="5" id="KW-0238">DNA-binding</keyword>
<dbReference type="GO" id="GO:0030527">
    <property type="term" value="F:structural constituent of chromatin"/>
    <property type="evidence" value="ECO:0007669"/>
    <property type="project" value="InterPro"/>
</dbReference>
<dbReference type="Pfam" id="PF01661">
    <property type="entry name" value="Macro"/>
    <property type="match status" value="1"/>
</dbReference>
<dbReference type="PANTHER" id="PTHR23430">
    <property type="entry name" value="HISTONE H2A"/>
    <property type="match status" value="1"/>
</dbReference>
<dbReference type="GO" id="GO:0000786">
    <property type="term" value="C:nucleosome"/>
    <property type="evidence" value="ECO:0007669"/>
    <property type="project" value="UniProtKB-KW"/>
</dbReference>
<dbReference type="GO" id="GO:0006325">
    <property type="term" value="P:chromatin organization"/>
    <property type="evidence" value="ECO:0007669"/>
    <property type="project" value="UniProtKB-KW"/>
</dbReference>
<keyword evidence="2" id="KW-0158">Chromosome</keyword>
<evidence type="ECO:0000256" key="3">
    <source>
        <dbReference type="ARBA" id="ARBA00022499"/>
    </source>
</evidence>
<keyword evidence="8" id="KW-1185">Reference proteome</keyword>
<dbReference type="GO" id="GO:0046982">
    <property type="term" value="F:protein heterodimerization activity"/>
    <property type="evidence" value="ECO:0007669"/>
    <property type="project" value="InterPro"/>
</dbReference>
<feature type="domain" description="Macro" evidence="7">
    <location>
        <begin position="169"/>
        <end position="353"/>
    </location>
</feature>
<dbReference type="PROSITE" id="PS51154">
    <property type="entry name" value="MACRO"/>
    <property type="match status" value="1"/>
</dbReference>
<evidence type="ECO:0000313" key="8">
    <source>
        <dbReference type="Proteomes" id="UP000887566"/>
    </source>
</evidence>
<dbReference type="AlphaFoldDB" id="A0A914V496"/>
<sequence length="354" mass="38071">MRTTRITRSTRAGLLFPMSRVKTQMKKKCSSKKMRIGWGASAYMTAVLEYMTGEMIELSGNSCRDNKRKRISPRDIMLAVRNDDELNTLLPNVVIPGAGIMPSILAIHRPPAAGCRVATIAKKSPRKQSLAKMDSNATKHTKAAQVRPPLRVSKAKRKATASGSSMGLTQLSDRTLLSGVKLTVAAGDIALVQCNAVVIPSSSDFSLGGQVASHINRVSGGRLQKELKAYPHRSIASGGAALVKCNQMRGCQFEAAIFCNGPSWGDAASAIALLEETTKNCLARAQKSGMKSIAFPAIGSGVGNFPKQTAVETILRAISGYLKSKEQILTDIVFVLHDQQSIDVYVTELGRLQE</sequence>
<dbReference type="Proteomes" id="UP000887566">
    <property type="component" value="Unplaced"/>
</dbReference>
<protein>
    <submittedName>
        <fullName evidence="9">Macro domain-containing protein</fullName>
    </submittedName>
</protein>